<dbReference type="AlphaFoldDB" id="A0AAQ3NWB6"/>
<accession>A0AAQ3NWB6</accession>
<proteinExistence type="predicted"/>
<organism evidence="1 2">
    <name type="scientific">Vigna mungo</name>
    <name type="common">Black gram</name>
    <name type="synonym">Phaseolus mungo</name>
    <dbReference type="NCBI Taxonomy" id="3915"/>
    <lineage>
        <taxon>Eukaryota</taxon>
        <taxon>Viridiplantae</taxon>
        <taxon>Streptophyta</taxon>
        <taxon>Embryophyta</taxon>
        <taxon>Tracheophyta</taxon>
        <taxon>Spermatophyta</taxon>
        <taxon>Magnoliopsida</taxon>
        <taxon>eudicotyledons</taxon>
        <taxon>Gunneridae</taxon>
        <taxon>Pentapetalae</taxon>
        <taxon>rosids</taxon>
        <taxon>fabids</taxon>
        <taxon>Fabales</taxon>
        <taxon>Fabaceae</taxon>
        <taxon>Papilionoideae</taxon>
        <taxon>50 kb inversion clade</taxon>
        <taxon>NPAAA clade</taxon>
        <taxon>indigoferoid/millettioid clade</taxon>
        <taxon>Phaseoleae</taxon>
        <taxon>Vigna</taxon>
    </lineage>
</organism>
<gene>
    <name evidence="1" type="ORF">V8G54_009224</name>
</gene>
<reference evidence="1 2" key="1">
    <citation type="journal article" date="2023" name="Life. Sci Alliance">
        <title>Evolutionary insights into 3D genome organization and epigenetic landscape of Vigna mungo.</title>
        <authorList>
            <person name="Junaid A."/>
            <person name="Singh B."/>
            <person name="Bhatia S."/>
        </authorList>
    </citation>
    <scope>NUCLEOTIDE SEQUENCE [LARGE SCALE GENOMIC DNA]</scope>
    <source>
        <strain evidence="1">Urdbean</strain>
    </source>
</reference>
<sequence>QELGFPSSILPKSLFAKASFPPFLSSLLRPLPFHPTVICLPLSSRVRKHHYHVFHLSITIPPLPLIVLELLSILQKRVWLKGGGIDMTPSILDSASLRVCSRRSFGGMRRCVAGSVGGVTA</sequence>
<evidence type="ECO:0000313" key="1">
    <source>
        <dbReference type="EMBL" id="WVZ16242.1"/>
    </source>
</evidence>
<evidence type="ECO:0000313" key="2">
    <source>
        <dbReference type="Proteomes" id="UP001374535"/>
    </source>
</evidence>
<name>A0AAQ3NWB6_VIGMU</name>
<protein>
    <submittedName>
        <fullName evidence="1">Uncharacterized protein</fullName>
    </submittedName>
</protein>
<dbReference type="EMBL" id="CP144698">
    <property type="protein sequence ID" value="WVZ16242.1"/>
    <property type="molecule type" value="Genomic_DNA"/>
</dbReference>
<keyword evidence="2" id="KW-1185">Reference proteome</keyword>
<dbReference type="Proteomes" id="UP001374535">
    <property type="component" value="Chromosome 3"/>
</dbReference>
<feature type="non-terminal residue" evidence="1">
    <location>
        <position position="1"/>
    </location>
</feature>